<dbReference type="RefSeq" id="WP_313832934.1">
    <property type="nucleotide sequence ID" value="NZ_JAQOUE010000001.1"/>
</dbReference>
<sequence length="176" mass="19552">MSDETKGVILVGHGGIPKGFPGDLVTKLKRLEAQRRAAGKPMSEEEYELDQKIRLWPRTPETDPYQAGLERLATQLKPLTDGGHFSIAYNEFCTPTLEEAIEKQIAEGAKDITVVSTMFTPGGSHSEYEIPEEMAELRKKHPGVTLTYAWPFDLGKVAEMLAEHIQRFQAQPAGKS</sequence>
<keyword evidence="4" id="KW-1185">Reference proteome</keyword>
<evidence type="ECO:0000313" key="4">
    <source>
        <dbReference type="Proteomes" id="UP001250932"/>
    </source>
</evidence>
<dbReference type="Gene3D" id="3.40.50.1400">
    <property type="match status" value="1"/>
</dbReference>
<dbReference type="Pfam" id="PF01903">
    <property type="entry name" value="CbiX"/>
    <property type="match status" value="1"/>
</dbReference>
<gene>
    <name evidence="3" type="ORF">PPG34_09155</name>
</gene>
<organism evidence="3 4">
    <name type="scientific">Candidatus Nitronereus thalassa</name>
    <dbReference type="NCBI Taxonomy" id="3020898"/>
    <lineage>
        <taxon>Bacteria</taxon>
        <taxon>Pseudomonadati</taxon>
        <taxon>Nitrospirota</taxon>
        <taxon>Nitrospiria</taxon>
        <taxon>Nitrospirales</taxon>
        <taxon>Nitrospiraceae</taxon>
        <taxon>Candidatus Nitronereus</taxon>
    </lineage>
</organism>
<keyword evidence="1" id="KW-0479">Metal-binding</keyword>
<name>A0ABU3K7Z4_9BACT</name>
<protein>
    <submittedName>
        <fullName evidence="3">CbiX/SirB N-terminal domain-containing protein</fullName>
    </submittedName>
</protein>
<comment type="caution">
    <text evidence="3">The sequence shown here is derived from an EMBL/GenBank/DDBJ whole genome shotgun (WGS) entry which is preliminary data.</text>
</comment>
<evidence type="ECO:0000256" key="2">
    <source>
        <dbReference type="ARBA" id="ARBA00023239"/>
    </source>
</evidence>
<dbReference type="EMBL" id="JAQOUE010000001">
    <property type="protein sequence ID" value="MDT7042521.1"/>
    <property type="molecule type" value="Genomic_DNA"/>
</dbReference>
<dbReference type="InterPro" id="IPR002762">
    <property type="entry name" value="CbiX-like"/>
</dbReference>
<accession>A0ABU3K7Z4</accession>
<dbReference type="CDD" id="cd03416">
    <property type="entry name" value="CbiX_SirB_N"/>
    <property type="match status" value="1"/>
</dbReference>
<proteinExistence type="predicted"/>
<dbReference type="Proteomes" id="UP001250932">
    <property type="component" value="Unassembled WGS sequence"/>
</dbReference>
<evidence type="ECO:0000256" key="1">
    <source>
        <dbReference type="ARBA" id="ARBA00022723"/>
    </source>
</evidence>
<reference evidence="3 4" key="1">
    <citation type="journal article" date="2023" name="ISME J.">
        <title>Cultivation and genomic characterization of novel and ubiquitous marine nitrite-oxidizing bacteria from the Nitrospirales.</title>
        <authorList>
            <person name="Mueller A.J."/>
            <person name="Daebeler A."/>
            <person name="Herbold C.W."/>
            <person name="Kirkegaard R.H."/>
            <person name="Daims H."/>
        </authorList>
    </citation>
    <scope>NUCLEOTIDE SEQUENCE [LARGE SCALE GENOMIC DNA]</scope>
    <source>
        <strain evidence="3 4">EB</strain>
    </source>
</reference>
<evidence type="ECO:0000313" key="3">
    <source>
        <dbReference type="EMBL" id="MDT7042521.1"/>
    </source>
</evidence>
<dbReference type="SUPFAM" id="SSF53800">
    <property type="entry name" value="Chelatase"/>
    <property type="match status" value="1"/>
</dbReference>
<keyword evidence="2" id="KW-0456">Lyase</keyword>